<dbReference type="AlphaFoldDB" id="A0A160JF70"/>
<dbReference type="InterPro" id="IPR008514">
    <property type="entry name" value="T6SS_Hcp"/>
</dbReference>
<dbReference type="KEGG" id="ahu:A6A40_04295"/>
<proteinExistence type="predicted"/>
<dbReference type="InterPro" id="IPR036624">
    <property type="entry name" value="Hcp1-lik_sf"/>
</dbReference>
<keyword evidence="2" id="KW-1185">Reference proteome</keyword>
<sequence length="158" mass="16996">MAIYIKYDGIDGEATHETHKKWLDVSSLQWGVGRAISTPSGSTANREASEPSVSEVTITKLMDSSSPKFFVESCTGAIGKKVQIHLVTTGSPGNTYAEYTLTNALVSAYSMSSGGDRPSESISISFTKMEYKFIPYDDKNKAGTPISVSYDLSTTKSA</sequence>
<dbReference type="EMBL" id="CP015285">
    <property type="protein sequence ID" value="ANC91184.1"/>
    <property type="molecule type" value="Genomic_DNA"/>
</dbReference>
<organism evidence="1 2">
    <name type="scientific">Azospirillum humicireducens</name>
    <dbReference type="NCBI Taxonomy" id="1226968"/>
    <lineage>
        <taxon>Bacteria</taxon>
        <taxon>Pseudomonadati</taxon>
        <taxon>Pseudomonadota</taxon>
        <taxon>Alphaproteobacteria</taxon>
        <taxon>Rhodospirillales</taxon>
        <taxon>Azospirillaceae</taxon>
        <taxon>Azospirillum</taxon>
    </lineage>
</organism>
<dbReference type="PANTHER" id="PTHR36152">
    <property type="entry name" value="CYTOPLASMIC PROTEIN-RELATED"/>
    <property type="match status" value="1"/>
</dbReference>
<dbReference type="Pfam" id="PF05638">
    <property type="entry name" value="T6SS_HCP"/>
    <property type="match status" value="1"/>
</dbReference>
<dbReference type="InterPro" id="IPR053165">
    <property type="entry name" value="HSI-I_assembly_Hcp1"/>
</dbReference>
<dbReference type="Gene3D" id="2.30.110.20">
    <property type="entry name" value="Hcp1-like"/>
    <property type="match status" value="1"/>
</dbReference>
<name>A0A160JF70_9PROT</name>
<gene>
    <name evidence="1" type="ORF">A6A40_04295</name>
</gene>
<accession>A0A160JF70</accession>
<evidence type="ECO:0000313" key="1">
    <source>
        <dbReference type="EMBL" id="ANC91184.1"/>
    </source>
</evidence>
<evidence type="ECO:0000313" key="2">
    <source>
        <dbReference type="Proteomes" id="UP000077405"/>
    </source>
</evidence>
<dbReference type="RefSeq" id="WP_063634269.1">
    <property type="nucleotide sequence ID" value="NZ_CP015285.1"/>
</dbReference>
<dbReference type="OrthoDB" id="7571664at2"/>
<dbReference type="STRING" id="1226968.A6A40_04295"/>
<dbReference type="SUPFAM" id="SSF141452">
    <property type="entry name" value="Hcp1-like"/>
    <property type="match status" value="1"/>
</dbReference>
<reference evidence="1 2" key="1">
    <citation type="journal article" date="2013" name="Int. J. Syst. Evol. Microbiol.">
        <title>Azospirillum humicireducens sp. nov., a nitrogen-fixing bacterium isolated from a microbial fuel cell.</title>
        <authorList>
            <person name="Zhou S."/>
            <person name="Han L."/>
            <person name="Wang Y."/>
            <person name="Yang G."/>
            <person name="Zhuang L."/>
            <person name="Hu P."/>
        </authorList>
    </citation>
    <scope>NUCLEOTIDE SEQUENCE [LARGE SCALE GENOMIC DNA]</scope>
    <source>
        <strain evidence="1 2">SgZ-5</strain>
    </source>
</reference>
<dbReference type="PANTHER" id="PTHR36152:SF1">
    <property type="entry name" value="UBIQUITIN-LIKE DOMAIN-CONTAINING PROTEIN"/>
    <property type="match status" value="1"/>
</dbReference>
<dbReference type="Proteomes" id="UP000077405">
    <property type="component" value="Chromosome"/>
</dbReference>
<protein>
    <submittedName>
        <fullName evidence="1">Hcp1 family type VI secretion system effector</fullName>
    </submittedName>
</protein>